<dbReference type="OrthoDB" id="81482at2157"/>
<dbReference type="Proteomes" id="UP000570823">
    <property type="component" value="Unassembled WGS sequence"/>
</dbReference>
<dbReference type="Pfam" id="PF09888">
    <property type="entry name" value="DUF2115"/>
    <property type="match status" value="1"/>
</dbReference>
<comment type="similarity">
    <text evidence="1">Belongs to the UPF0305 family.</text>
</comment>
<comment type="caution">
    <text evidence="2">The sequence shown here is derived from an EMBL/GenBank/DDBJ whole genome shotgun (WGS) entry which is preliminary data.</text>
</comment>
<protein>
    <recommendedName>
        <fullName evidence="1">UPF0305 protein HWN36_08120</fullName>
    </recommendedName>
</protein>
<keyword evidence="3" id="KW-1185">Reference proteome</keyword>
<dbReference type="InterPro" id="IPR019215">
    <property type="entry name" value="DUF2115"/>
</dbReference>
<evidence type="ECO:0000313" key="3">
    <source>
        <dbReference type="Proteomes" id="UP000570823"/>
    </source>
</evidence>
<gene>
    <name evidence="2" type="ORF">HWN36_08120</name>
</gene>
<accession>A0A7K4HPS8</accession>
<evidence type="ECO:0000256" key="1">
    <source>
        <dbReference type="HAMAP-Rule" id="MF_00763"/>
    </source>
</evidence>
<dbReference type="NCBIfam" id="NF002177">
    <property type="entry name" value="PRK01022.1-5"/>
    <property type="match status" value="1"/>
</dbReference>
<dbReference type="HAMAP" id="MF_00763">
    <property type="entry name" value="UPF0305"/>
    <property type="match status" value="1"/>
</dbReference>
<dbReference type="RefSeq" id="WP_176788883.1">
    <property type="nucleotide sequence ID" value="NZ_JABXWR010000001.1"/>
</dbReference>
<dbReference type="AlphaFoldDB" id="A0A7K4HPS8"/>
<proteinExistence type="inferred from homology"/>
<name>A0A7K4HPS8_9EURY</name>
<dbReference type="EMBL" id="JABXWR010000001">
    <property type="protein sequence ID" value="NVO67274.1"/>
    <property type="molecule type" value="Genomic_DNA"/>
</dbReference>
<sequence>MPQPDAGQIARAASRLSQCRTRGELGRAIAKEAARFSLYDLQRIGGGIRREVEALPEPYRSRVRPYFEEQIFGAYHRLMCSHRSGAFARMDEPIPDPEHFSAFVALIPGGCLNRKGSQTDIGFSNPLHTLFYYLVTGYTIFVEGGPGHPVGTPFPGGFAVERRGNEYYCPIRDKEEDVPFSICNVCPARQTEGV</sequence>
<evidence type="ECO:0000313" key="2">
    <source>
        <dbReference type="EMBL" id="NVO67274.1"/>
    </source>
</evidence>
<organism evidence="2 3">
    <name type="scientific">Methanofollis tationis</name>
    <dbReference type="NCBI Taxonomy" id="81417"/>
    <lineage>
        <taxon>Archaea</taxon>
        <taxon>Methanobacteriati</taxon>
        <taxon>Methanobacteriota</taxon>
        <taxon>Stenosarchaea group</taxon>
        <taxon>Methanomicrobia</taxon>
        <taxon>Methanomicrobiales</taxon>
        <taxon>Methanomicrobiaceae</taxon>
        <taxon>Methanofollis</taxon>
    </lineage>
</organism>
<reference evidence="2 3" key="1">
    <citation type="submission" date="2020-06" db="EMBL/GenBank/DDBJ databases">
        <title>Methanofollis fontis sp. nov., a methanogen isolated from marine sediments near a cold seep at Four-Way Closure Ridge offshore southwestern Taiwan.</title>
        <authorList>
            <person name="Chen S.-C."/>
            <person name="Teng N.-H."/>
            <person name="Lin Y.-S."/>
            <person name="Lai M.-C."/>
            <person name="Chen H.-H."/>
            <person name="Wang C.-C."/>
        </authorList>
    </citation>
    <scope>NUCLEOTIDE SEQUENCE [LARGE SCALE GENOMIC DNA]</scope>
    <source>
        <strain evidence="2 3">DSM 2702</strain>
    </source>
</reference>